<feature type="transmembrane region" description="Helical" evidence="5">
    <location>
        <begin position="98"/>
        <end position="117"/>
    </location>
</feature>
<dbReference type="GO" id="GO:0033260">
    <property type="term" value="P:nuclear DNA replication"/>
    <property type="evidence" value="ECO:0007669"/>
    <property type="project" value="TreeGrafter"/>
</dbReference>
<dbReference type="PANTHER" id="PTHR12972:SF0">
    <property type="entry name" value="PROTEIN DOWNSTREAM NEIGHBOR OF SON"/>
    <property type="match status" value="1"/>
</dbReference>
<dbReference type="InterPro" id="IPR024861">
    <property type="entry name" value="Donson"/>
</dbReference>
<protein>
    <submittedName>
        <fullName evidence="6">Uncharacterized protein</fullName>
    </submittedName>
</protein>
<dbReference type="EMBL" id="LR746265">
    <property type="protein sequence ID" value="CAA7392088.1"/>
    <property type="molecule type" value="Genomic_DNA"/>
</dbReference>
<keyword evidence="7" id="KW-1185">Reference proteome</keyword>
<sequence length="489" mass="54727">MLGFGVDSHMTGGCFVAVVERGGSGGGVRVGFCSRKSADNLVLIFSSSYFLVINVRSFSKECMAKVAVVEPMKAKTFAVGRSQSDIMTKRRTPSELRVFANAFILIFFFFFMISRQSNPCHNFILILSFFPLLMEVVLALIYSGNPIFTRLFDLARGHKKPESLRGPKYIDTRVDEVYTARKFGDKWRMPSEKEKTKDSALSIEKTDSDDARNSCTSGSAVLIGKSINDKTSHNLEKCSRNTFLTVKQLSLGDERVQGPPNIDMVTFNECSLDKALRGLTVREVIHNSAFSTEFSGKHGVPPSLSSRKFNSEFCLPGHKSPLDFTLKTALRLVSSSSVKWCHKLSASWVYSDAIQYHDAFDVCYTKALNTWTYPQSSLPSSVVSAMSFTSSQAVHTTQFVAMFVGGQFLEKKKRSINAYISQSTTGLRSLLREHDVAFSMPLCHSEAEQAAEDDLVELSEIENQSLGRIYIERRLFWLGQMLFSQQFFS</sequence>
<evidence type="ECO:0000256" key="4">
    <source>
        <dbReference type="ARBA" id="ARBA00025806"/>
    </source>
</evidence>
<comment type="subcellular location">
    <subcellularLocation>
        <location evidence="1">Nucleus</location>
    </subcellularLocation>
</comment>
<feature type="transmembrane region" description="Helical" evidence="5">
    <location>
        <begin position="123"/>
        <end position="142"/>
    </location>
</feature>
<gene>
    <name evidence="6" type="ORF">SI8410_02003267</name>
</gene>
<keyword evidence="5" id="KW-0472">Membrane</keyword>
<organism evidence="6 7">
    <name type="scientific">Spirodela intermedia</name>
    <name type="common">Intermediate duckweed</name>
    <dbReference type="NCBI Taxonomy" id="51605"/>
    <lineage>
        <taxon>Eukaryota</taxon>
        <taxon>Viridiplantae</taxon>
        <taxon>Streptophyta</taxon>
        <taxon>Embryophyta</taxon>
        <taxon>Tracheophyta</taxon>
        <taxon>Spermatophyta</taxon>
        <taxon>Magnoliopsida</taxon>
        <taxon>Liliopsida</taxon>
        <taxon>Araceae</taxon>
        <taxon>Lemnoideae</taxon>
        <taxon>Spirodela</taxon>
    </lineage>
</organism>
<evidence type="ECO:0000313" key="6">
    <source>
        <dbReference type="EMBL" id="CAA7392088.1"/>
    </source>
</evidence>
<dbReference type="GO" id="GO:0005634">
    <property type="term" value="C:nucleus"/>
    <property type="evidence" value="ECO:0007669"/>
    <property type="project" value="UniProtKB-SubCell"/>
</dbReference>
<dbReference type="PANTHER" id="PTHR12972">
    <property type="entry name" value="DOWNSTREAM NEIGHBOR OF SON"/>
    <property type="match status" value="1"/>
</dbReference>
<evidence type="ECO:0000313" key="7">
    <source>
        <dbReference type="Proteomes" id="UP000663760"/>
    </source>
</evidence>
<reference evidence="6" key="1">
    <citation type="submission" date="2020-02" db="EMBL/GenBank/DDBJ databases">
        <authorList>
            <person name="Scholz U."/>
            <person name="Mascher M."/>
            <person name="Fiebig A."/>
        </authorList>
    </citation>
    <scope>NUCLEOTIDE SEQUENCE</scope>
</reference>
<dbReference type="OrthoDB" id="534063at2759"/>
<dbReference type="AlphaFoldDB" id="A0A7I8K4H7"/>
<name>A0A7I8K4H7_SPIIN</name>
<evidence type="ECO:0000256" key="3">
    <source>
        <dbReference type="ARBA" id="ARBA00023242"/>
    </source>
</evidence>
<keyword evidence="2" id="KW-0217">Developmental protein</keyword>
<dbReference type="Proteomes" id="UP000663760">
    <property type="component" value="Chromosome 2"/>
</dbReference>
<accession>A0A7I8K4H7</accession>
<evidence type="ECO:0000256" key="1">
    <source>
        <dbReference type="ARBA" id="ARBA00004123"/>
    </source>
</evidence>
<proteinExistence type="inferred from homology"/>
<evidence type="ECO:0000256" key="2">
    <source>
        <dbReference type="ARBA" id="ARBA00022473"/>
    </source>
</evidence>
<evidence type="ECO:0000256" key="5">
    <source>
        <dbReference type="SAM" id="Phobius"/>
    </source>
</evidence>
<keyword evidence="5" id="KW-1133">Transmembrane helix</keyword>
<keyword evidence="5" id="KW-0812">Transmembrane</keyword>
<comment type="similarity">
    <text evidence="4">Belongs to the DONSON family.</text>
</comment>
<keyword evidence="3" id="KW-0539">Nucleus</keyword>